<accession>A0A8J8P2J3</accession>
<feature type="compositionally biased region" description="Basic and acidic residues" evidence="1">
    <location>
        <begin position="121"/>
        <end position="130"/>
    </location>
</feature>
<sequence>MLPHSPMEQVLPGSKAFTASAAKTATADKSHRIEKTPFFNHLESPRILEKRASDLHIRKSRSPPNGFDFQQDNTITLFDATTSNGNNGDQGSVNDSFDRPLHHMNTGNGVGGGFLIRKKQETSPQKEVDTPKMGQTRVQEDPKKKSSIELDKDKIKIKASKAQGSSPFRINKNQLYEQSSIIHQNQEHMLHIDIGSDGSSNGQHPLMRKSPKLGMTLRVSPEPFKVAPLGGTGALPSPSLLSPTNVAADLTLKKTNFGLPILYKIGEINNYRKLVSKHIQNGSKLGVYKRQSDMMIEVQNGGKTSSPRLSNMNQTMVKDFSNSKSRIIPKQMTTHQPIIGSTLDQANTYMQVQHQRQQAYAQAQYAQHQAQLQQFQQNSIVKENPMPQHTPHSLTRVYKKNIQPVPESAGAELNKTQKPALNSIYIHGFPQDRNNQSEMSRYALHSRVELNNTPLRARYNDENSSQLQTLPQVPKVGVHNVFNKKLLEQLNTDLEKLQITRIKQLGEQLNNRHNFLLNQTLPMNPHSRISPMVNSPSGGPPNPQNINPINLMQQEKQLYKSKFTLHSPELVIVQPSKTNFEITVGGQSTSPPGLGGERRIDGALSSLNSLNLTRRRLTPAQIAKLDSVRAIKEQKLALIMEKQVQIERQRETMISFLPKGSENLVRLNKQLDKLNFKPGIIAGNQEEQRILSDHYIQRTTPFSNQNPSTQHNHHQLKVGGQNLYENESMQDSTTELGMMSSLQKPMLLDRNGQGSILEVQTQASQNFE</sequence>
<reference evidence="2" key="1">
    <citation type="submission" date="2019-06" db="EMBL/GenBank/DDBJ databases">
        <authorList>
            <person name="Zheng W."/>
        </authorList>
    </citation>
    <scope>NUCLEOTIDE SEQUENCE</scope>
    <source>
        <strain evidence="2">QDHG01</strain>
    </source>
</reference>
<feature type="region of interest" description="Disordered" evidence="1">
    <location>
        <begin position="121"/>
        <end position="147"/>
    </location>
</feature>
<dbReference type="EMBL" id="RRYP01002521">
    <property type="protein sequence ID" value="TNV84685.1"/>
    <property type="molecule type" value="Genomic_DNA"/>
</dbReference>
<evidence type="ECO:0000256" key="1">
    <source>
        <dbReference type="SAM" id="MobiDB-lite"/>
    </source>
</evidence>
<evidence type="ECO:0000313" key="3">
    <source>
        <dbReference type="Proteomes" id="UP000785679"/>
    </source>
</evidence>
<evidence type="ECO:0000313" key="2">
    <source>
        <dbReference type="EMBL" id="TNV84685.1"/>
    </source>
</evidence>
<dbReference type="Proteomes" id="UP000785679">
    <property type="component" value="Unassembled WGS sequence"/>
</dbReference>
<keyword evidence="3" id="KW-1185">Reference proteome</keyword>
<protein>
    <submittedName>
        <fullName evidence="2">Uncharacterized protein</fullName>
    </submittedName>
</protein>
<proteinExistence type="predicted"/>
<organism evidence="2 3">
    <name type="scientific">Halteria grandinella</name>
    <dbReference type="NCBI Taxonomy" id="5974"/>
    <lineage>
        <taxon>Eukaryota</taxon>
        <taxon>Sar</taxon>
        <taxon>Alveolata</taxon>
        <taxon>Ciliophora</taxon>
        <taxon>Intramacronucleata</taxon>
        <taxon>Spirotrichea</taxon>
        <taxon>Stichotrichia</taxon>
        <taxon>Sporadotrichida</taxon>
        <taxon>Halteriidae</taxon>
        <taxon>Halteria</taxon>
    </lineage>
</organism>
<comment type="caution">
    <text evidence="2">The sequence shown here is derived from an EMBL/GenBank/DDBJ whole genome shotgun (WGS) entry which is preliminary data.</text>
</comment>
<gene>
    <name evidence="2" type="ORF">FGO68_gene2297</name>
</gene>
<name>A0A8J8P2J3_HALGN</name>
<feature type="compositionally biased region" description="Basic and acidic residues" evidence="1">
    <location>
        <begin position="138"/>
        <end position="147"/>
    </location>
</feature>
<dbReference type="AlphaFoldDB" id="A0A8J8P2J3"/>